<name>A0A1Z5IU36_9LACO</name>
<proteinExistence type="predicted"/>
<accession>A0A1Z5IU36</accession>
<comment type="caution">
    <text evidence="1">The sequence shown here is derived from an EMBL/GenBank/DDBJ whole genome shotgun (WGS) entry which is preliminary data.</text>
</comment>
<evidence type="ECO:0000313" key="1">
    <source>
        <dbReference type="EMBL" id="GAX05128.1"/>
    </source>
</evidence>
<dbReference type="EMBL" id="BCMI01000003">
    <property type="protein sequence ID" value="GAX05128.1"/>
    <property type="molecule type" value="Genomic_DNA"/>
</dbReference>
<protein>
    <submittedName>
        <fullName evidence="1">Uncharacterized protein</fullName>
    </submittedName>
</protein>
<sequence length="43" mass="4739">MPQSVRYKNSNPVGFDRVAVFVSYMAGACLLKHVSAMLPKTHS</sequence>
<dbReference type="Proteomes" id="UP000198414">
    <property type="component" value="Unassembled WGS sequence"/>
</dbReference>
<dbReference type="PROSITE" id="PS51257">
    <property type="entry name" value="PROKAR_LIPOPROTEIN"/>
    <property type="match status" value="1"/>
</dbReference>
<reference evidence="1 2" key="1">
    <citation type="submission" date="2015-11" db="EMBL/GenBank/DDBJ databases">
        <title>Draft genome sequences of new species of the genus Lactobacillus isolated from orchardgrass silage.</title>
        <authorList>
            <person name="Tohno M."/>
            <person name="Tanizawa Y."/>
            <person name="Arita M."/>
        </authorList>
    </citation>
    <scope>NUCLEOTIDE SEQUENCE [LARGE SCALE GENOMIC DNA]</scope>
    <source>
        <strain evidence="1 2">IWT25</strain>
    </source>
</reference>
<organism evidence="1 2">
    <name type="scientific">Secundilactobacillus pentosiphilus</name>
    <dbReference type="NCBI Taxonomy" id="1714682"/>
    <lineage>
        <taxon>Bacteria</taxon>
        <taxon>Bacillati</taxon>
        <taxon>Bacillota</taxon>
        <taxon>Bacilli</taxon>
        <taxon>Lactobacillales</taxon>
        <taxon>Lactobacillaceae</taxon>
        <taxon>Secundilactobacillus</taxon>
    </lineage>
</organism>
<evidence type="ECO:0000313" key="2">
    <source>
        <dbReference type="Proteomes" id="UP000198414"/>
    </source>
</evidence>
<dbReference type="AlphaFoldDB" id="A0A1Z5IU36"/>
<gene>
    <name evidence="1" type="ORF">IWT25_00431</name>
</gene>